<reference evidence="2" key="1">
    <citation type="submission" date="2023-07" db="EMBL/GenBank/DDBJ databases">
        <title>A draft genome of Kazachstania heterogenica Y-27499.</title>
        <authorList>
            <person name="Donic C."/>
            <person name="Kralova J.S."/>
            <person name="Fidel L."/>
            <person name="Ben-Dor S."/>
            <person name="Jung S."/>
        </authorList>
    </citation>
    <scope>NUCLEOTIDE SEQUENCE [LARGE SCALE GENOMIC DNA]</scope>
    <source>
        <strain evidence="2">Y27499</strain>
    </source>
</reference>
<protein>
    <submittedName>
        <fullName evidence="1">Uncharacterized protein</fullName>
    </submittedName>
</protein>
<evidence type="ECO:0000313" key="2">
    <source>
        <dbReference type="Proteomes" id="UP001306508"/>
    </source>
</evidence>
<proteinExistence type="predicted"/>
<sequence>MISSTALCSYTVSLLTAYGVKLCWWDTKDHPWYNKFSDGVNDDFSTLWKCIVGKRNAIEIEKEKMKIPKKTHFSSFLSTASDNKLLNDHHNHSLSGLISDKFDKSLEVDRIVAEGLEGWGETAKELSREELEDNSLSVKETGNSIKDKAASLSLNNRTIKSIEDSLNENDLARITMEHLEGWGENAAEFAKEEYEELKNKNNKNK</sequence>
<accession>A0AAN7WEL4</accession>
<name>A0AAN7WEL4_9SACH</name>
<comment type="caution">
    <text evidence="1">The sequence shown here is derived from an EMBL/GenBank/DDBJ whole genome shotgun (WGS) entry which is preliminary data.</text>
</comment>
<keyword evidence="2" id="KW-1185">Reference proteome</keyword>
<organism evidence="1 2">
    <name type="scientific">Arxiozyma heterogenica</name>
    <dbReference type="NCBI Taxonomy" id="278026"/>
    <lineage>
        <taxon>Eukaryota</taxon>
        <taxon>Fungi</taxon>
        <taxon>Dikarya</taxon>
        <taxon>Ascomycota</taxon>
        <taxon>Saccharomycotina</taxon>
        <taxon>Saccharomycetes</taxon>
        <taxon>Saccharomycetales</taxon>
        <taxon>Saccharomycetaceae</taxon>
        <taxon>Arxiozyma</taxon>
    </lineage>
</organism>
<gene>
    <name evidence="1" type="ORF">RI543_004572</name>
</gene>
<dbReference type="Proteomes" id="UP001306508">
    <property type="component" value="Unassembled WGS sequence"/>
</dbReference>
<dbReference type="AlphaFoldDB" id="A0AAN7WEL4"/>
<evidence type="ECO:0000313" key="1">
    <source>
        <dbReference type="EMBL" id="KAK5774038.1"/>
    </source>
</evidence>
<dbReference type="EMBL" id="JAWIZZ010000056">
    <property type="protein sequence ID" value="KAK5774038.1"/>
    <property type="molecule type" value="Genomic_DNA"/>
</dbReference>